<evidence type="ECO:0000256" key="5">
    <source>
        <dbReference type="ARBA" id="ARBA00023002"/>
    </source>
</evidence>
<dbReference type="Gene3D" id="1.10.630.10">
    <property type="entry name" value="Cytochrome P450"/>
    <property type="match status" value="1"/>
</dbReference>
<dbReference type="EMBL" id="KQ085927">
    <property type="protein sequence ID" value="KLO15619.1"/>
    <property type="molecule type" value="Genomic_DNA"/>
</dbReference>
<keyword evidence="8" id="KW-0349">Heme</keyword>
<dbReference type="GO" id="GO:0005506">
    <property type="term" value="F:iron ion binding"/>
    <property type="evidence" value="ECO:0007669"/>
    <property type="project" value="InterPro"/>
</dbReference>
<keyword evidence="6 8" id="KW-0408">Iron</keyword>
<keyword evidence="4 8" id="KW-0479">Metal-binding</keyword>
<dbReference type="InterPro" id="IPR036396">
    <property type="entry name" value="Cyt_P450_sf"/>
</dbReference>
<dbReference type="PANTHER" id="PTHR24305:SF187">
    <property type="entry name" value="P450, PUTATIVE (EUROFUNG)-RELATED"/>
    <property type="match status" value="1"/>
</dbReference>
<organism evidence="10 11">
    <name type="scientific">Schizopora paradoxa</name>
    <dbReference type="NCBI Taxonomy" id="27342"/>
    <lineage>
        <taxon>Eukaryota</taxon>
        <taxon>Fungi</taxon>
        <taxon>Dikarya</taxon>
        <taxon>Basidiomycota</taxon>
        <taxon>Agaricomycotina</taxon>
        <taxon>Agaricomycetes</taxon>
        <taxon>Hymenochaetales</taxon>
        <taxon>Schizoporaceae</taxon>
        <taxon>Schizopora</taxon>
    </lineage>
</organism>
<proteinExistence type="inferred from homology"/>
<sequence length="518" mass="58284">MPSVSLALCDYLGFAPTWQALHPVVTSYTLFYGILSVSVVAYRLSPLHPMYAFPGPRLARFSKLWSMWVAHTGRQFTIYQELHEKYGPFVRVGPNDLSISDPKAIPAVLGSGGLPRGRFYEVHSDPNAPSNLVVLKGEEHSNRKRLWKRGMGPEALHEYTDMMAYRANLFLDRVAEVPGPINLVPWFGYFSFDCMGDMIFGGGFEMLRDGADKDGLWGLIEGYFVATSFLCHIPWIAKPLSRIPIVAKRFVKLRSFGAEFAAERVKKGSMKKDLWYHLIDEAGLEKQPPSKGSVISDGTLAIIAGADTSARVLAAFFYFLLTDPVQYSRVRNEIEKVFAEGGNLLDTSKYDDLVYLDACITETLRLLPPVPTGGRRRVVEGTGGRVICGRFVPEGTEIYVPPYVLQRDPKNFSPRAEEFWPDRWLQKTNSGSLKEDPSFVLNAAALIPFSHGPGMCVAKNLARQEMKMLVCLVLTRYDVQTVEGFNKDEFLSSFREHFVMRPMIPLNVTFRPRESKLI</sequence>
<protein>
    <submittedName>
        <fullName evidence="10">Cytochrome P450</fullName>
    </submittedName>
</protein>
<keyword evidence="9" id="KW-0812">Transmembrane</keyword>
<dbReference type="InParanoid" id="A0A0H2RUT3"/>
<evidence type="ECO:0000313" key="11">
    <source>
        <dbReference type="Proteomes" id="UP000053477"/>
    </source>
</evidence>
<dbReference type="Pfam" id="PF00067">
    <property type="entry name" value="p450"/>
    <property type="match status" value="1"/>
</dbReference>
<dbReference type="InterPro" id="IPR050121">
    <property type="entry name" value="Cytochrome_P450_monoxygenase"/>
</dbReference>
<evidence type="ECO:0000256" key="9">
    <source>
        <dbReference type="SAM" id="Phobius"/>
    </source>
</evidence>
<evidence type="ECO:0000256" key="4">
    <source>
        <dbReference type="ARBA" id="ARBA00022723"/>
    </source>
</evidence>
<dbReference type="PRINTS" id="PR00385">
    <property type="entry name" value="P450"/>
</dbReference>
<feature type="binding site" description="axial binding residue" evidence="8">
    <location>
        <position position="456"/>
    </location>
    <ligand>
        <name>heme</name>
        <dbReference type="ChEBI" id="CHEBI:30413"/>
    </ligand>
    <ligandPart>
        <name>Fe</name>
        <dbReference type="ChEBI" id="CHEBI:18248"/>
    </ligandPart>
</feature>
<accession>A0A0H2RUT3</accession>
<dbReference type="InterPro" id="IPR002401">
    <property type="entry name" value="Cyt_P450_E_grp-I"/>
</dbReference>
<keyword evidence="5" id="KW-0560">Oxidoreductase</keyword>
<dbReference type="GO" id="GO:0004497">
    <property type="term" value="F:monooxygenase activity"/>
    <property type="evidence" value="ECO:0007669"/>
    <property type="project" value="UniProtKB-KW"/>
</dbReference>
<reference evidence="10 11" key="1">
    <citation type="submission" date="2015-04" db="EMBL/GenBank/DDBJ databases">
        <title>Complete genome sequence of Schizopora paradoxa KUC8140, a cosmopolitan wood degrader in East Asia.</title>
        <authorList>
            <consortium name="DOE Joint Genome Institute"/>
            <person name="Min B."/>
            <person name="Park H."/>
            <person name="Jang Y."/>
            <person name="Kim J.-J."/>
            <person name="Kim K.H."/>
            <person name="Pangilinan J."/>
            <person name="Lipzen A."/>
            <person name="Riley R."/>
            <person name="Grigoriev I.V."/>
            <person name="Spatafora J.W."/>
            <person name="Choi I.-G."/>
        </authorList>
    </citation>
    <scope>NUCLEOTIDE SEQUENCE [LARGE SCALE GENOMIC DNA]</scope>
    <source>
        <strain evidence="10 11">KUC8140</strain>
    </source>
</reference>
<evidence type="ECO:0000256" key="1">
    <source>
        <dbReference type="ARBA" id="ARBA00001971"/>
    </source>
</evidence>
<evidence type="ECO:0000256" key="7">
    <source>
        <dbReference type="ARBA" id="ARBA00023033"/>
    </source>
</evidence>
<dbReference type="GO" id="GO:0020037">
    <property type="term" value="F:heme binding"/>
    <property type="evidence" value="ECO:0007669"/>
    <property type="project" value="InterPro"/>
</dbReference>
<keyword evidence="11" id="KW-1185">Reference proteome</keyword>
<keyword evidence="7" id="KW-0503">Monooxygenase</keyword>
<keyword evidence="9" id="KW-1133">Transmembrane helix</keyword>
<keyword evidence="9" id="KW-0472">Membrane</keyword>
<evidence type="ECO:0000313" key="10">
    <source>
        <dbReference type="EMBL" id="KLO15619.1"/>
    </source>
</evidence>
<evidence type="ECO:0000256" key="6">
    <source>
        <dbReference type="ARBA" id="ARBA00023004"/>
    </source>
</evidence>
<evidence type="ECO:0000256" key="2">
    <source>
        <dbReference type="ARBA" id="ARBA00005179"/>
    </source>
</evidence>
<evidence type="ECO:0000256" key="3">
    <source>
        <dbReference type="ARBA" id="ARBA00010617"/>
    </source>
</evidence>
<dbReference type="Proteomes" id="UP000053477">
    <property type="component" value="Unassembled WGS sequence"/>
</dbReference>
<dbReference type="PRINTS" id="PR00463">
    <property type="entry name" value="EP450I"/>
</dbReference>
<dbReference type="GO" id="GO:0016705">
    <property type="term" value="F:oxidoreductase activity, acting on paired donors, with incorporation or reduction of molecular oxygen"/>
    <property type="evidence" value="ECO:0007669"/>
    <property type="project" value="InterPro"/>
</dbReference>
<comment type="similarity">
    <text evidence="3">Belongs to the cytochrome P450 family.</text>
</comment>
<gene>
    <name evidence="10" type="ORF">SCHPADRAFT_824467</name>
</gene>
<comment type="cofactor">
    <cofactor evidence="1 8">
        <name>heme</name>
        <dbReference type="ChEBI" id="CHEBI:30413"/>
    </cofactor>
</comment>
<dbReference type="SUPFAM" id="SSF48264">
    <property type="entry name" value="Cytochrome P450"/>
    <property type="match status" value="1"/>
</dbReference>
<dbReference type="AlphaFoldDB" id="A0A0H2RUT3"/>
<dbReference type="STRING" id="27342.A0A0H2RUT3"/>
<evidence type="ECO:0000256" key="8">
    <source>
        <dbReference type="PIRSR" id="PIRSR602401-1"/>
    </source>
</evidence>
<name>A0A0H2RUT3_9AGAM</name>
<feature type="transmembrane region" description="Helical" evidence="9">
    <location>
        <begin position="216"/>
        <end position="237"/>
    </location>
</feature>
<comment type="pathway">
    <text evidence="2">Secondary metabolite biosynthesis.</text>
</comment>
<dbReference type="InterPro" id="IPR001128">
    <property type="entry name" value="Cyt_P450"/>
</dbReference>
<feature type="transmembrane region" description="Helical" evidence="9">
    <location>
        <begin position="20"/>
        <end position="42"/>
    </location>
</feature>
<dbReference type="PANTHER" id="PTHR24305">
    <property type="entry name" value="CYTOCHROME P450"/>
    <property type="match status" value="1"/>
</dbReference>
<dbReference type="OrthoDB" id="1470350at2759"/>